<dbReference type="EMBL" id="CAMXCT010002223">
    <property type="protein sequence ID" value="CAI3996540.1"/>
    <property type="molecule type" value="Genomic_DNA"/>
</dbReference>
<protein>
    <submittedName>
        <fullName evidence="1">Uncharacterized protein</fullName>
    </submittedName>
</protein>
<reference evidence="2" key="2">
    <citation type="submission" date="2024-04" db="EMBL/GenBank/DDBJ databases">
        <authorList>
            <person name="Chen Y."/>
            <person name="Shah S."/>
            <person name="Dougan E. K."/>
            <person name="Thang M."/>
            <person name="Chan C."/>
        </authorList>
    </citation>
    <scope>NUCLEOTIDE SEQUENCE [LARGE SCALE GENOMIC DNA]</scope>
</reference>
<dbReference type="InterPro" id="IPR036691">
    <property type="entry name" value="Endo/exonu/phosph_ase_sf"/>
</dbReference>
<evidence type="ECO:0000313" key="3">
    <source>
        <dbReference type="Proteomes" id="UP001152797"/>
    </source>
</evidence>
<dbReference type="EMBL" id="CAMXCT030002223">
    <property type="protein sequence ID" value="CAL4783852.1"/>
    <property type="molecule type" value="Genomic_DNA"/>
</dbReference>
<reference evidence="1" key="1">
    <citation type="submission" date="2022-10" db="EMBL/GenBank/DDBJ databases">
        <authorList>
            <person name="Chen Y."/>
            <person name="Dougan E. K."/>
            <person name="Chan C."/>
            <person name="Rhodes N."/>
            <person name="Thang M."/>
        </authorList>
    </citation>
    <scope>NUCLEOTIDE SEQUENCE</scope>
</reference>
<name>A0A9P1CRU6_9DINO</name>
<dbReference type="Gene3D" id="3.60.10.10">
    <property type="entry name" value="Endonuclease/exonuclease/phosphatase"/>
    <property type="match status" value="1"/>
</dbReference>
<dbReference type="EMBL" id="CAMXCT020002223">
    <property type="protein sequence ID" value="CAL1149915.1"/>
    <property type="molecule type" value="Genomic_DNA"/>
</dbReference>
<accession>A0A9P1CRU6</accession>
<dbReference type="OrthoDB" id="418748at2759"/>
<comment type="caution">
    <text evidence="1">The sequence shown here is derived from an EMBL/GenBank/DDBJ whole genome shotgun (WGS) entry which is preliminary data.</text>
</comment>
<dbReference type="AlphaFoldDB" id="A0A9P1CRU6"/>
<evidence type="ECO:0000313" key="2">
    <source>
        <dbReference type="EMBL" id="CAL1149915.1"/>
    </source>
</evidence>
<keyword evidence="3" id="KW-1185">Reference proteome</keyword>
<sequence length="1208" mass="134261">MFLQVGVMLPTELITSHVAILPLEREAISKLHLKGLILLNVRRKGESFTFTLGSFITEHCPDATTAEHCDSQETQCTGLMKLQTHGLMSSIQEHQLSVTPKLLPHLTHLGTLEHAFGFHCSAYAFGQHDKVFCVPLGWPALQTQYHVLFANEGIPDAWAFIVLGEKYDDQGDSILSLLGWSAHQVRYDPASPFFAGATRIGPHIAEREGLFFAALWRAQLNINIPTVFRSDSSLAIGQASGRIGAIEIDLSFSLLRGLFQFLEAALGPDLLLLEHIYGHNSDPWNEAVDAIAKQEAQQSFFLQRPDIDLRRWHQAIPFLWMLFGDHCGCPQFCGDGFNVCAPSLPPDAICVPESPAFTTTSSKFDFKISFASANVSTLGVGSKGHTGKLDYIKGQFVNFHLNFLGVQEARTQRATWWSELHRILQACHQDVPLVAMIDANAAPGDGDLRHVLGAGFAETSGTPFLRQFLETFGLFLPSTGPLHTGPRHTWTAPDGVSQHCIDYVAIPNSWLSRCVWSQCLEDFDLNVTHVDHIPVGLEVGWSDLILCSHDTKSDSGSKFDRNAIGSVDLAPFLSQSHDISWNTDIESHVDALNASFTGVLQQYCPKPQRSPKKPFIDDRCWALRTCKLRQRRIVRRTLNCIGRESLHRSFFAWRSLKSSCKPSSDPLLDLSFNYGTTLRCGGLRAIAQLWNTCRALKKQLQLAKKQCLADRIKESSSLTSASDILRILRPFVGSSNAKNKGPRPLPLVCDDNGLPCASSSAALNRWIDFFMAMEGGSRLDTHEQRRLWIQGLKEHTANHLDVNVAEIPSLVELEAAFRRVKKGKASGPDQLPSELFHQYPAVLARHCYSVLLKVALQGQECLIHKGGTLVPLWKGKGDQSICSSFRSILLSSHFGKSLHRALRLKQADVYEAYIHAQQLGGRRKTPVTLGAHQARAFLRYHKQQGRPTALLFLDLTEAFYRVVRPLALSGSLNDEVLAAMACRLQLDANVIRELHGLLRQPGAIEHAQLPEHAQRIGSTVDENRNALTDRLVPPMQAAGPQRDFQRQLQSVDAWPFLSTDVYQTAEHFQDLAHIEGACSEVRWPEEAFPVPCRSLKISQGHFGARTPKPTNLLSLNLPGLKEELNQHSVCDNLPKRAAIGRQHDGSWATSQLKEYPPALCFALASCFFHHIVKVPVAARTEPADHFLDLCQSLLVQSFSEHIGRDFAG</sequence>
<dbReference type="PANTHER" id="PTHR19446">
    <property type="entry name" value="REVERSE TRANSCRIPTASES"/>
    <property type="match status" value="1"/>
</dbReference>
<proteinExistence type="predicted"/>
<evidence type="ECO:0000313" key="1">
    <source>
        <dbReference type="EMBL" id="CAI3996540.1"/>
    </source>
</evidence>
<organism evidence="1">
    <name type="scientific">Cladocopium goreaui</name>
    <dbReference type="NCBI Taxonomy" id="2562237"/>
    <lineage>
        <taxon>Eukaryota</taxon>
        <taxon>Sar</taxon>
        <taxon>Alveolata</taxon>
        <taxon>Dinophyceae</taxon>
        <taxon>Suessiales</taxon>
        <taxon>Symbiodiniaceae</taxon>
        <taxon>Cladocopium</taxon>
    </lineage>
</organism>
<dbReference type="SUPFAM" id="SSF56219">
    <property type="entry name" value="DNase I-like"/>
    <property type="match status" value="1"/>
</dbReference>
<gene>
    <name evidence="1" type="ORF">C1SCF055_LOCUS23007</name>
</gene>
<dbReference type="SUPFAM" id="SSF53098">
    <property type="entry name" value="Ribonuclease H-like"/>
    <property type="match status" value="1"/>
</dbReference>
<dbReference type="Proteomes" id="UP001152797">
    <property type="component" value="Unassembled WGS sequence"/>
</dbReference>
<dbReference type="InterPro" id="IPR012337">
    <property type="entry name" value="RNaseH-like_sf"/>
</dbReference>